<dbReference type="RefSeq" id="WP_106567179.1">
    <property type="nucleotide sequence ID" value="NZ_PYGF01000005.1"/>
</dbReference>
<keyword evidence="3" id="KW-1185">Reference proteome</keyword>
<reference evidence="2 3" key="1">
    <citation type="submission" date="2018-03" db="EMBL/GenBank/DDBJ databases">
        <title>Genomic Encyclopedia of Archaeal and Bacterial Type Strains, Phase II (KMG-II): from individual species to whole genera.</title>
        <authorList>
            <person name="Goeker M."/>
        </authorList>
    </citation>
    <scope>NUCLEOTIDE SEQUENCE [LARGE SCALE GENOMIC DNA]</scope>
    <source>
        <strain evidence="2 3">DSM 28057</strain>
    </source>
</reference>
<dbReference type="AlphaFoldDB" id="A0A2P8E461"/>
<protein>
    <submittedName>
        <fullName evidence="2">Polyisoprenoid-binding protein YceI</fullName>
    </submittedName>
</protein>
<dbReference type="InterPro" id="IPR036761">
    <property type="entry name" value="TTHA0802/YceI-like_sf"/>
</dbReference>
<evidence type="ECO:0000259" key="1">
    <source>
        <dbReference type="SMART" id="SM00867"/>
    </source>
</evidence>
<evidence type="ECO:0000313" key="3">
    <source>
        <dbReference type="Proteomes" id="UP000240708"/>
    </source>
</evidence>
<dbReference type="EMBL" id="PYGF01000005">
    <property type="protein sequence ID" value="PSL04263.1"/>
    <property type="molecule type" value="Genomic_DNA"/>
</dbReference>
<gene>
    <name evidence="2" type="ORF">CLV48_1052</name>
</gene>
<dbReference type="PANTHER" id="PTHR34406">
    <property type="entry name" value="PROTEIN YCEI"/>
    <property type="match status" value="1"/>
</dbReference>
<organism evidence="2 3">
    <name type="scientific">Cecembia rubra</name>
    <dbReference type="NCBI Taxonomy" id="1485585"/>
    <lineage>
        <taxon>Bacteria</taxon>
        <taxon>Pseudomonadati</taxon>
        <taxon>Bacteroidota</taxon>
        <taxon>Cytophagia</taxon>
        <taxon>Cytophagales</taxon>
        <taxon>Cyclobacteriaceae</taxon>
        <taxon>Cecembia</taxon>
    </lineage>
</organism>
<comment type="caution">
    <text evidence="2">The sequence shown here is derived from an EMBL/GenBank/DDBJ whole genome shotgun (WGS) entry which is preliminary data.</text>
</comment>
<dbReference type="Gene3D" id="2.40.128.110">
    <property type="entry name" value="Lipid/polyisoprenoid-binding, YceI-like"/>
    <property type="match status" value="1"/>
</dbReference>
<dbReference type="SUPFAM" id="SSF101874">
    <property type="entry name" value="YceI-like"/>
    <property type="match status" value="1"/>
</dbReference>
<dbReference type="InterPro" id="IPR007372">
    <property type="entry name" value="Lipid/polyisoprenoid-bd_YceI"/>
</dbReference>
<name>A0A2P8E461_9BACT</name>
<evidence type="ECO:0000313" key="2">
    <source>
        <dbReference type="EMBL" id="PSL04263.1"/>
    </source>
</evidence>
<dbReference type="Proteomes" id="UP000240708">
    <property type="component" value="Unassembled WGS sequence"/>
</dbReference>
<feature type="domain" description="Lipid/polyisoprenoid-binding YceI-like" evidence="1">
    <location>
        <begin position="23"/>
        <end position="195"/>
    </location>
</feature>
<dbReference type="Pfam" id="PF04264">
    <property type="entry name" value="YceI"/>
    <property type="match status" value="1"/>
</dbReference>
<dbReference type="SMART" id="SM00867">
    <property type="entry name" value="YceI"/>
    <property type="match status" value="1"/>
</dbReference>
<sequence>MKTIVIILLGVLLAVPFLPISEVYEVKVDKNVSTVTWRASKVTGTHFGKVKISQADLDYKNNRIQGGFFEIDMTSITVEDITDPGSNKRLTDHLKSDDFFSVDKFKTSSLKITEAKTANGKDYQINGNLMIKGISNPVSFPATVEVKGGEITATGKITFDRTKYDIKYRSGSFFDGLADRMIYDEVQLEIALVAKAN</sequence>
<dbReference type="PANTHER" id="PTHR34406:SF1">
    <property type="entry name" value="PROTEIN YCEI"/>
    <property type="match status" value="1"/>
</dbReference>
<accession>A0A2P8E461</accession>
<dbReference type="OrthoDB" id="951410at2"/>
<proteinExistence type="predicted"/>